<proteinExistence type="predicted"/>
<feature type="region of interest" description="Disordered" evidence="1">
    <location>
        <begin position="241"/>
        <end position="261"/>
    </location>
</feature>
<evidence type="ECO:0000313" key="2">
    <source>
        <dbReference type="EMBL" id="CAA9300917.1"/>
    </source>
</evidence>
<gene>
    <name evidence="2" type="ORF">AVDCRST_MAG61-997</name>
</gene>
<dbReference type="Pfam" id="PF05787">
    <property type="entry name" value="PhoX"/>
    <property type="match status" value="1"/>
</dbReference>
<feature type="region of interest" description="Disordered" evidence="1">
    <location>
        <begin position="663"/>
        <end position="683"/>
    </location>
</feature>
<dbReference type="InterPro" id="IPR006311">
    <property type="entry name" value="TAT_signal"/>
</dbReference>
<sequence>MTTTSEPSARRRRALLPLLSSGPHGSRSNMTCQYRCGNACSHPEPNPTSNQTFRDVVEASLARRSVLRTGALAAGLTLVGRAGTAVAAEGGGLAAMADISDLRFRPVDLNTRDMVTVPRGFGHHVVISWGDRVLPDAPRFDVRAQTPEAAAQQFGYNNDYLGVLPLSRTRALLVSNHEYTNEELMFPEGVYDPDTKRRIAMASHGMSVVEIRRDSPSSGAWRKVRVHNATHNRRITANTPFRVTGPAAGHPRMRTSADPTGTHVLGTLNNCAGGMTPWGTVLSGEENFNQYFEASGDLDPRYTESYARYGITAVVEKGRAWRRVDPRFDLSEEPHEPFRFGWIVEVDPYRPSSTPRKRTMLGRFKHEGANIAVDRSGRVAAYMGDDERGDYLYKFVSRDEMDRSGTAAARRHNMTLLDHGTLYVARLTGEDDGVDGPGEDGVHDGSGRWLRLTSDTDSYVEGMSVAEVLIDTRLAADTLAATRMDRPEDVQPNPVNGRIYAALTNNSLRGTTFQANAANPVTTSQVREELGAPLTPASGNRHGYVLEITERDDRHTARRFRWKLMLVCGDPEDPQTYFAGFPKDRVSPISSPDNVAFDAAGNLWVTTDGNSLGSNDGLYKVPVRGEERGHVQLFLTVPVGAECTGPLITKDGRSVFTAVQHPGEEEGSTFEQPTSTWPHTSSFPRPSVIVTYRP</sequence>
<dbReference type="PANTHER" id="PTHR35399:SF2">
    <property type="entry name" value="DUF839 DOMAIN-CONTAINING PROTEIN"/>
    <property type="match status" value="1"/>
</dbReference>
<organism evidence="2">
    <name type="scientific">uncultured Friedmanniella sp</name>
    <dbReference type="NCBI Taxonomy" id="335381"/>
    <lineage>
        <taxon>Bacteria</taxon>
        <taxon>Bacillati</taxon>
        <taxon>Actinomycetota</taxon>
        <taxon>Actinomycetes</taxon>
        <taxon>Propionibacteriales</taxon>
        <taxon>Nocardioidaceae</taxon>
        <taxon>Friedmanniella</taxon>
        <taxon>environmental samples</taxon>
    </lineage>
</organism>
<protein>
    <submittedName>
        <fullName evidence="2">Phosphatase</fullName>
    </submittedName>
</protein>
<dbReference type="SUPFAM" id="SSF63829">
    <property type="entry name" value="Calcium-dependent phosphotriesterase"/>
    <property type="match status" value="1"/>
</dbReference>
<evidence type="ECO:0000256" key="1">
    <source>
        <dbReference type="SAM" id="MobiDB-lite"/>
    </source>
</evidence>
<name>A0A6J4KAU8_9ACTN</name>
<dbReference type="EMBL" id="CADCTT010000154">
    <property type="protein sequence ID" value="CAA9300917.1"/>
    <property type="molecule type" value="Genomic_DNA"/>
</dbReference>
<dbReference type="AlphaFoldDB" id="A0A6J4KAU8"/>
<dbReference type="PROSITE" id="PS51318">
    <property type="entry name" value="TAT"/>
    <property type="match status" value="1"/>
</dbReference>
<dbReference type="PANTHER" id="PTHR35399">
    <property type="entry name" value="SLR8030 PROTEIN"/>
    <property type="match status" value="1"/>
</dbReference>
<dbReference type="InterPro" id="IPR008557">
    <property type="entry name" value="PhoX"/>
</dbReference>
<reference evidence="2" key="1">
    <citation type="submission" date="2020-02" db="EMBL/GenBank/DDBJ databases">
        <authorList>
            <person name="Meier V. D."/>
        </authorList>
    </citation>
    <scope>NUCLEOTIDE SEQUENCE</scope>
    <source>
        <strain evidence="2">AVDCRST_MAG61</strain>
    </source>
</reference>
<feature type="compositionally biased region" description="Polar residues" evidence="1">
    <location>
        <begin position="669"/>
        <end position="683"/>
    </location>
</feature>
<accession>A0A6J4KAU8</accession>